<protein>
    <recommendedName>
        <fullName evidence="5">FYVE-type domain-containing protein</fullName>
    </recommendedName>
</protein>
<dbReference type="InterPro" id="IPR029058">
    <property type="entry name" value="AB_hydrolase_fold"/>
</dbReference>
<dbReference type="Pfam" id="PF01764">
    <property type="entry name" value="Lipase_3"/>
    <property type="match status" value="1"/>
</dbReference>
<keyword evidence="7" id="KW-1185">Reference proteome</keyword>
<feature type="domain" description="FYVE-type" evidence="5">
    <location>
        <begin position="84"/>
        <end position="144"/>
    </location>
</feature>
<proteinExistence type="predicted"/>
<dbReference type="SUPFAM" id="SSF57903">
    <property type="entry name" value="FYVE/PHD zinc finger"/>
    <property type="match status" value="1"/>
</dbReference>
<dbReference type="Gene3D" id="3.30.40.10">
    <property type="entry name" value="Zinc/RING finger domain, C3HC4 (zinc finger)"/>
    <property type="match status" value="1"/>
</dbReference>
<evidence type="ECO:0000256" key="2">
    <source>
        <dbReference type="ARBA" id="ARBA00022771"/>
    </source>
</evidence>
<dbReference type="GO" id="GO:0008270">
    <property type="term" value="F:zinc ion binding"/>
    <property type="evidence" value="ECO:0007669"/>
    <property type="project" value="UniProtKB-KW"/>
</dbReference>
<dbReference type="PANTHER" id="PTHR47418">
    <property type="entry name" value="ALPHA/BETA-HYDROLASES SUPERFAMILY PROTEIN"/>
    <property type="match status" value="1"/>
</dbReference>
<dbReference type="AlphaFoldDB" id="A0A1V9YTJ6"/>
<evidence type="ECO:0000313" key="7">
    <source>
        <dbReference type="Proteomes" id="UP000243579"/>
    </source>
</evidence>
<gene>
    <name evidence="6" type="ORF">ACHHYP_06462</name>
</gene>
<dbReference type="OrthoDB" id="70570at2759"/>
<comment type="caution">
    <text evidence="6">The sequence shown here is derived from an EMBL/GenBank/DDBJ whole genome shotgun (WGS) entry which is preliminary data.</text>
</comment>
<dbReference type="InterPro" id="IPR000306">
    <property type="entry name" value="Znf_FYVE"/>
</dbReference>
<reference evidence="6 7" key="1">
    <citation type="journal article" date="2014" name="Genome Biol. Evol.">
        <title>The secreted proteins of Achlya hypogyna and Thraustotheca clavata identify the ancestral oomycete secretome and reveal gene acquisitions by horizontal gene transfer.</title>
        <authorList>
            <person name="Misner I."/>
            <person name="Blouin N."/>
            <person name="Leonard G."/>
            <person name="Richards T.A."/>
            <person name="Lane C.E."/>
        </authorList>
    </citation>
    <scope>NUCLEOTIDE SEQUENCE [LARGE SCALE GENOMIC DNA]</scope>
    <source>
        <strain evidence="6 7">ATCC 48635</strain>
    </source>
</reference>
<sequence length="554" mass="58254">MVEAAAIKSMGAATSAIATMQEASVLALDTAQAIALSALAPDPRRRVSPIIAAASGTIPDLAPTLRRMVSIGGEGDNGAAAPPAVPSAKCAECDGAFGATRYRYHCGYCSGSFCREHLPEKHTLHTFGGTQPVRLCAKCAADLAARLQAQGRAWRVARVQDFLADQLRLYEVDTTDTTLAKAGRMVTGTVAVAKVVPLALVASSGVATATRALVGAEVVGKVASLGHLGFVLRHEFAQTYETLRAVLGGTDTISVRDAAGGLYYMMAANRGRRGRQPLQEQVDHAECAAVPDALLVELLQMAPLALQAIYERDVLALQRFVKLQGYALVVASVASSSVHQPGFALVASTTERTAVLVIRGSQSVHDLLTDLQITSGSANDYADVAHHGMATAAAWIYEATLDALREFDAAGFRVVLAGHSLGGGVAALLATKLQPSFPTLQCYGFAVPACMTAMLADECTAYVHSVVLRDDLIPRAKPESFRELISAIKAEPWKTVAEEDFNAVKARVKSVWAPRTRNGAVPPTASASLHDIVVCTAPQTSEVPSASELFVPGE</sequence>
<dbReference type="EMBL" id="JNBR01000926">
    <property type="protein sequence ID" value="OQR89124.1"/>
    <property type="molecule type" value="Genomic_DNA"/>
</dbReference>
<dbReference type="SUPFAM" id="SSF53474">
    <property type="entry name" value="alpha/beta-Hydrolases"/>
    <property type="match status" value="1"/>
</dbReference>
<keyword evidence="3" id="KW-0862">Zinc</keyword>
<feature type="non-terminal residue" evidence="6">
    <location>
        <position position="554"/>
    </location>
</feature>
<dbReference type="CDD" id="cd00519">
    <property type="entry name" value="Lipase_3"/>
    <property type="match status" value="1"/>
</dbReference>
<dbReference type="Gene3D" id="3.40.50.1820">
    <property type="entry name" value="alpha/beta hydrolase"/>
    <property type="match status" value="1"/>
</dbReference>
<keyword evidence="1" id="KW-0479">Metal-binding</keyword>
<organism evidence="6 7">
    <name type="scientific">Achlya hypogyna</name>
    <name type="common">Oomycete</name>
    <name type="synonym">Protoachlya hypogyna</name>
    <dbReference type="NCBI Taxonomy" id="1202772"/>
    <lineage>
        <taxon>Eukaryota</taxon>
        <taxon>Sar</taxon>
        <taxon>Stramenopiles</taxon>
        <taxon>Oomycota</taxon>
        <taxon>Saprolegniomycetes</taxon>
        <taxon>Saprolegniales</taxon>
        <taxon>Achlyaceae</taxon>
        <taxon>Achlya</taxon>
    </lineage>
</organism>
<dbReference type="Pfam" id="PF01363">
    <property type="entry name" value="FYVE"/>
    <property type="match status" value="1"/>
</dbReference>
<evidence type="ECO:0000256" key="1">
    <source>
        <dbReference type="ARBA" id="ARBA00022723"/>
    </source>
</evidence>
<evidence type="ECO:0000313" key="6">
    <source>
        <dbReference type="EMBL" id="OQR89124.1"/>
    </source>
</evidence>
<name>A0A1V9YTJ6_ACHHY</name>
<dbReference type="GO" id="GO:0006629">
    <property type="term" value="P:lipid metabolic process"/>
    <property type="evidence" value="ECO:0007669"/>
    <property type="project" value="InterPro"/>
</dbReference>
<dbReference type="PROSITE" id="PS50178">
    <property type="entry name" value="ZF_FYVE"/>
    <property type="match status" value="1"/>
</dbReference>
<evidence type="ECO:0000256" key="4">
    <source>
        <dbReference type="PROSITE-ProRule" id="PRU00091"/>
    </source>
</evidence>
<dbReference type="InterPro" id="IPR002921">
    <property type="entry name" value="Fungal_lipase-type"/>
</dbReference>
<dbReference type="Proteomes" id="UP000243579">
    <property type="component" value="Unassembled WGS sequence"/>
</dbReference>
<dbReference type="SMART" id="SM00064">
    <property type="entry name" value="FYVE"/>
    <property type="match status" value="1"/>
</dbReference>
<accession>A0A1V9YTJ6</accession>
<dbReference type="InterPro" id="IPR011011">
    <property type="entry name" value="Znf_FYVE_PHD"/>
</dbReference>
<keyword evidence="2 4" id="KW-0863">Zinc-finger</keyword>
<dbReference type="InterPro" id="IPR013083">
    <property type="entry name" value="Znf_RING/FYVE/PHD"/>
</dbReference>
<dbReference type="InterPro" id="IPR017455">
    <property type="entry name" value="Znf_FYVE-rel"/>
</dbReference>
<evidence type="ECO:0000259" key="5">
    <source>
        <dbReference type="PROSITE" id="PS50178"/>
    </source>
</evidence>
<dbReference type="CDD" id="cd00065">
    <property type="entry name" value="FYVE_like_SF"/>
    <property type="match status" value="1"/>
</dbReference>
<evidence type="ECO:0000256" key="3">
    <source>
        <dbReference type="ARBA" id="ARBA00022833"/>
    </source>
</evidence>